<evidence type="ECO:0000259" key="3">
    <source>
        <dbReference type="SMART" id="SM00499"/>
    </source>
</evidence>
<dbReference type="Proteomes" id="UP000554482">
    <property type="component" value="Unassembled WGS sequence"/>
</dbReference>
<comment type="caution">
    <text evidence="4">The sequence shown here is derived from an EMBL/GenBank/DDBJ whole genome shotgun (WGS) entry which is preliminary data.</text>
</comment>
<accession>A0A7J6WK68</accession>
<dbReference type="GO" id="GO:0008289">
    <property type="term" value="F:lipid binding"/>
    <property type="evidence" value="ECO:0007669"/>
    <property type="project" value="UniProtKB-KW"/>
</dbReference>
<evidence type="ECO:0000256" key="2">
    <source>
        <dbReference type="SAM" id="SignalP"/>
    </source>
</evidence>
<keyword evidence="5" id="KW-1185">Reference proteome</keyword>
<protein>
    <recommendedName>
        <fullName evidence="1">Non-specific lipid-transfer protein</fullName>
    </recommendedName>
</protein>
<evidence type="ECO:0000313" key="5">
    <source>
        <dbReference type="Proteomes" id="UP000554482"/>
    </source>
</evidence>
<dbReference type="GO" id="GO:0006869">
    <property type="term" value="P:lipid transport"/>
    <property type="evidence" value="ECO:0007669"/>
    <property type="project" value="InterPro"/>
</dbReference>
<dbReference type="Pfam" id="PF00234">
    <property type="entry name" value="Tryp_alpha_amyl"/>
    <property type="match status" value="1"/>
</dbReference>
<organism evidence="4 5">
    <name type="scientific">Thalictrum thalictroides</name>
    <name type="common">Rue-anemone</name>
    <name type="synonym">Anemone thalictroides</name>
    <dbReference type="NCBI Taxonomy" id="46969"/>
    <lineage>
        <taxon>Eukaryota</taxon>
        <taxon>Viridiplantae</taxon>
        <taxon>Streptophyta</taxon>
        <taxon>Embryophyta</taxon>
        <taxon>Tracheophyta</taxon>
        <taxon>Spermatophyta</taxon>
        <taxon>Magnoliopsida</taxon>
        <taxon>Ranunculales</taxon>
        <taxon>Ranunculaceae</taxon>
        <taxon>Thalictroideae</taxon>
        <taxon>Thalictrum</taxon>
    </lineage>
</organism>
<evidence type="ECO:0000256" key="1">
    <source>
        <dbReference type="RuleBase" id="RU000628"/>
    </source>
</evidence>
<comment type="similarity">
    <text evidence="1">Belongs to the plant LTP family.</text>
</comment>
<gene>
    <name evidence="4" type="ORF">FRX31_012644</name>
</gene>
<feature type="chain" id="PRO_5029792739" description="Non-specific lipid-transfer protein" evidence="2">
    <location>
        <begin position="26"/>
        <end position="112"/>
    </location>
</feature>
<dbReference type="SMART" id="SM00499">
    <property type="entry name" value="AAI"/>
    <property type="match status" value="1"/>
</dbReference>
<keyword evidence="1" id="KW-0446">Lipid-binding</keyword>
<dbReference type="CDD" id="cd01960">
    <property type="entry name" value="nsLTP1"/>
    <property type="match status" value="1"/>
</dbReference>
<dbReference type="InterPro" id="IPR036312">
    <property type="entry name" value="Bifun_inhib/LTP/seed_sf"/>
</dbReference>
<dbReference type="OrthoDB" id="1890443at2759"/>
<proteinExistence type="inferred from homology"/>
<feature type="domain" description="Bifunctional inhibitor/plant lipid transfer protein/seed storage helical" evidence="3">
    <location>
        <begin position="28"/>
        <end position="110"/>
    </location>
</feature>
<reference evidence="4 5" key="1">
    <citation type="submission" date="2020-06" db="EMBL/GenBank/DDBJ databases">
        <title>Transcriptomic and genomic resources for Thalictrum thalictroides and T. hernandezii: Facilitating candidate gene discovery in an emerging model plant lineage.</title>
        <authorList>
            <person name="Arias T."/>
            <person name="Riano-Pachon D.M."/>
            <person name="Di Stilio V.S."/>
        </authorList>
    </citation>
    <scope>NUCLEOTIDE SEQUENCE [LARGE SCALE GENOMIC DNA]</scope>
    <source>
        <strain evidence="5">cv. WT478/WT964</strain>
        <tissue evidence="4">Leaves</tissue>
    </source>
</reference>
<dbReference type="InterPro" id="IPR000528">
    <property type="entry name" value="Plant_nsLTP"/>
</dbReference>
<evidence type="ECO:0000313" key="4">
    <source>
        <dbReference type="EMBL" id="KAF5197771.1"/>
    </source>
</evidence>
<dbReference type="InterPro" id="IPR016140">
    <property type="entry name" value="Bifunc_inhib/LTP/seed_store"/>
</dbReference>
<dbReference type="PRINTS" id="PR00382">
    <property type="entry name" value="LIPIDTRNSFER"/>
</dbReference>
<dbReference type="PANTHER" id="PTHR33076">
    <property type="entry name" value="NON-SPECIFIC LIPID-TRANSFER PROTEIN 2-RELATED"/>
    <property type="match status" value="1"/>
</dbReference>
<keyword evidence="2" id="KW-0732">Signal</keyword>
<sequence length="112" mass="12012">MKGVMIIGFLLVVCMVEVMFKPIEAFSCEDVTKKVTPCYPYATGAAPEPSPVCCNGVKQLKTMGATSYELCNCLKTITSTYPNLKNAAVVALPTICGVSFPFTVSKTVDCNK</sequence>
<keyword evidence="1" id="KW-0813">Transport</keyword>
<feature type="signal peptide" evidence="2">
    <location>
        <begin position="1"/>
        <end position="25"/>
    </location>
</feature>
<comment type="function">
    <text evidence="1">Plant non-specific lipid-transfer proteins transfer phospholipids as well as galactolipids across membranes. May play a role in wax or cutin deposition in the cell walls of expanding epidermal cells and certain secretory tissues.</text>
</comment>
<dbReference type="EMBL" id="JABWDY010014239">
    <property type="protein sequence ID" value="KAF5197771.1"/>
    <property type="molecule type" value="Genomic_DNA"/>
</dbReference>
<dbReference type="AlphaFoldDB" id="A0A7J6WK68"/>
<dbReference type="SUPFAM" id="SSF47699">
    <property type="entry name" value="Bifunctional inhibitor/lipid-transfer protein/seed storage 2S albumin"/>
    <property type="match status" value="1"/>
</dbReference>
<name>A0A7J6WK68_THATH</name>
<dbReference type="Gene3D" id="1.10.110.10">
    <property type="entry name" value="Plant lipid-transfer and hydrophobic proteins"/>
    <property type="match status" value="1"/>
</dbReference>